<keyword evidence="1" id="KW-1133">Transmembrane helix</keyword>
<sequence>MADYDDWYTWGRVVLYAEMVIAILVTGFSLYLAFTGQAGFLT</sequence>
<evidence type="ECO:0000313" key="3">
    <source>
        <dbReference type="Proteomes" id="UP000184357"/>
    </source>
</evidence>
<keyword evidence="1" id="KW-0472">Membrane</keyword>
<accession>A0A1M5K5X3</accession>
<dbReference type="AlphaFoldDB" id="A0A1M5K5X3"/>
<organism evidence="2 3">
    <name type="scientific">Halobaculum gomorrense</name>
    <dbReference type="NCBI Taxonomy" id="43928"/>
    <lineage>
        <taxon>Archaea</taxon>
        <taxon>Methanobacteriati</taxon>
        <taxon>Methanobacteriota</taxon>
        <taxon>Stenosarchaea group</taxon>
        <taxon>Halobacteria</taxon>
        <taxon>Halobacteriales</taxon>
        <taxon>Haloferacaceae</taxon>
        <taxon>Halobaculum</taxon>
    </lineage>
</organism>
<keyword evidence="3" id="KW-1185">Reference proteome</keyword>
<proteinExistence type="predicted"/>
<feature type="transmembrane region" description="Helical" evidence="1">
    <location>
        <begin position="13"/>
        <end position="34"/>
    </location>
</feature>
<dbReference type="EMBL" id="FQWV01000001">
    <property type="protein sequence ID" value="SHG47879.1"/>
    <property type="molecule type" value="Genomic_DNA"/>
</dbReference>
<evidence type="ECO:0000313" key="2">
    <source>
        <dbReference type="EMBL" id="SHG47879.1"/>
    </source>
</evidence>
<reference evidence="2 3" key="1">
    <citation type="submission" date="2016-11" db="EMBL/GenBank/DDBJ databases">
        <authorList>
            <person name="Jaros S."/>
            <person name="Januszkiewicz K."/>
            <person name="Wedrychowicz H."/>
        </authorList>
    </citation>
    <scope>NUCLEOTIDE SEQUENCE [LARGE SCALE GENOMIC DNA]</scope>
    <source>
        <strain evidence="2 3">DSM 9297</strain>
    </source>
</reference>
<evidence type="ECO:0000256" key="1">
    <source>
        <dbReference type="SAM" id="Phobius"/>
    </source>
</evidence>
<gene>
    <name evidence="2" type="ORF">SAMN05443636_0378</name>
</gene>
<protein>
    <submittedName>
        <fullName evidence="2">Uncharacterized protein</fullName>
    </submittedName>
</protein>
<dbReference type="Proteomes" id="UP000184357">
    <property type="component" value="Unassembled WGS sequence"/>
</dbReference>
<keyword evidence="1" id="KW-0812">Transmembrane</keyword>
<dbReference type="RefSeq" id="WP_268762469.1">
    <property type="nucleotide sequence ID" value="NZ_FQWV01000001.1"/>
</dbReference>
<name>A0A1M5K5X3_9EURY</name>